<feature type="active site" description="Nucleophile" evidence="3">
    <location>
        <position position="392"/>
    </location>
</feature>
<evidence type="ECO:0000256" key="3">
    <source>
        <dbReference type="PROSITE-ProRule" id="PRU10055"/>
    </source>
</evidence>
<dbReference type="PRINTS" id="PR00131">
    <property type="entry name" value="GLHYDRLASE1"/>
</dbReference>
<dbReference type="PROSITE" id="PS00572">
    <property type="entry name" value="GLYCOSYL_HYDROL_F1_1"/>
    <property type="match status" value="1"/>
</dbReference>
<dbReference type="NCBIfam" id="NF007158">
    <property type="entry name" value="PRK09593.1"/>
    <property type="match status" value="1"/>
</dbReference>
<evidence type="ECO:0000256" key="4">
    <source>
        <dbReference type="RuleBase" id="RU003690"/>
    </source>
</evidence>
<keyword evidence="2 5" id="KW-0326">Glycosidase</keyword>
<dbReference type="InterPro" id="IPR033132">
    <property type="entry name" value="GH_1_N_CS"/>
</dbReference>
<evidence type="ECO:0000256" key="2">
    <source>
        <dbReference type="ARBA" id="ARBA00023295"/>
    </source>
</evidence>
<evidence type="ECO:0000256" key="1">
    <source>
        <dbReference type="ARBA" id="ARBA00010838"/>
    </source>
</evidence>
<dbReference type="PANTHER" id="PTHR10353">
    <property type="entry name" value="GLYCOSYL HYDROLASE"/>
    <property type="match status" value="1"/>
</dbReference>
<evidence type="ECO:0000313" key="6">
    <source>
        <dbReference type="EMBL" id="EFX96709.1"/>
    </source>
</evidence>
<dbReference type="PROSITE" id="PS00653">
    <property type="entry name" value="GLYCOSYL_HYDROL_F1_2"/>
    <property type="match status" value="1"/>
</dbReference>
<dbReference type="EMBL" id="AEVI01000013">
    <property type="protein sequence ID" value="EFX96709.1"/>
    <property type="molecule type" value="Genomic_DNA"/>
</dbReference>
<dbReference type="Gene3D" id="3.20.20.80">
    <property type="entry name" value="Glycosidases"/>
    <property type="match status" value="1"/>
</dbReference>
<dbReference type="InterPro" id="IPR018120">
    <property type="entry name" value="Glyco_hydro_1_AS"/>
</dbReference>
<dbReference type="Pfam" id="PF00232">
    <property type="entry name" value="Glyco_hydro_1"/>
    <property type="match status" value="1"/>
</dbReference>
<dbReference type="InterPro" id="IPR017853">
    <property type="entry name" value="GH"/>
</dbReference>
<dbReference type="NCBIfam" id="NF007154">
    <property type="entry name" value="PRK09589.1"/>
    <property type="match status" value="1"/>
</dbReference>
<dbReference type="GO" id="GO:0008706">
    <property type="term" value="F:6-phospho-beta-glucosidase activity"/>
    <property type="evidence" value="ECO:0007669"/>
    <property type="project" value="UniProtKB-EC"/>
</dbReference>
<evidence type="ECO:0000313" key="7">
    <source>
        <dbReference type="Proteomes" id="UP000003697"/>
    </source>
</evidence>
<dbReference type="Proteomes" id="UP000003697">
    <property type="component" value="Unassembled WGS sequence"/>
</dbReference>
<proteinExistence type="inferred from homology"/>
<name>A0ABP2KKJ0_STRVE</name>
<dbReference type="SUPFAM" id="SSF51445">
    <property type="entry name" value="(Trans)glycosidases"/>
    <property type="match status" value="1"/>
</dbReference>
<reference evidence="6 7" key="1">
    <citation type="submission" date="2011-01" db="EMBL/GenBank/DDBJ databases">
        <authorList>
            <person name="Muzny D."/>
            <person name="Qin X."/>
            <person name="Buhay C."/>
            <person name="Dugan-Rocha S."/>
            <person name="Ding Y."/>
            <person name="Chen G."/>
            <person name="Hawes A."/>
            <person name="Holder M."/>
            <person name="Jhangiani S."/>
            <person name="Johnson A."/>
            <person name="Khan Z."/>
            <person name="Li Z."/>
            <person name="Liu W."/>
            <person name="Liu X."/>
            <person name="Perez L."/>
            <person name="Shen H."/>
            <person name="Wang Q."/>
            <person name="Watt J."/>
            <person name="Xi L."/>
            <person name="Xin Y."/>
            <person name="Zhou J."/>
            <person name="Deng J."/>
            <person name="Jiang H."/>
            <person name="Liu Y."/>
            <person name="Qu J."/>
            <person name="Song X.-Z."/>
            <person name="Zhang L."/>
            <person name="Villasana D."/>
            <person name="Johnson A."/>
            <person name="Liu J."/>
            <person name="Liyanage D."/>
            <person name="Lorensuhewa L."/>
            <person name="Robinson T."/>
            <person name="Song A."/>
            <person name="Song B.-B."/>
            <person name="Dinh H."/>
            <person name="Thornton R."/>
            <person name="Coyle M."/>
            <person name="Francisco L."/>
            <person name="Jackson L."/>
            <person name="Javaid M."/>
            <person name="Korchina V."/>
            <person name="Kovar C."/>
            <person name="Mata R."/>
            <person name="Mathew T."/>
            <person name="Ngo R."/>
            <person name="Nguyen L."/>
            <person name="Nguyen N."/>
            <person name="Okwuonu G."/>
            <person name="Ongeri F."/>
            <person name="Pham C."/>
            <person name="Simmons D."/>
            <person name="Wilczek-Boney K."/>
            <person name="Hale W."/>
            <person name="Jakkamsetti A."/>
            <person name="Pham P."/>
            <person name="Ruth R."/>
            <person name="San Lucas F."/>
            <person name="Warren J."/>
            <person name="Zhang J."/>
            <person name="Zhao Z."/>
            <person name="Zhou C."/>
            <person name="Zhu D."/>
            <person name="Lee S."/>
            <person name="Bess C."/>
            <person name="Blankenburg K."/>
            <person name="Forbes L."/>
            <person name="Fu Q."/>
            <person name="Gubbala S."/>
            <person name="Hirani K."/>
            <person name="Jayaseelan J.C."/>
            <person name="Lara F."/>
            <person name="Munidasa M."/>
            <person name="Palculict T."/>
            <person name="Patil S."/>
            <person name="Pu L.-L."/>
            <person name="Saada N."/>
            <person name="Tang L."/>
            <person name="Weissenberger G."/>
            <person name="Zhu Y."/>
            <person name="Hemphill L."/>
            <person name="Shang Y."/>
            <person name="Youmans B."/>
            <person name="Ayvaz T."/>
            <person name="Ross M."/>
            <person name="Santibanez J."/>
            <person name="Aqrawi P."/>
            <person name="Gross S."/>
            <person name="Joshi V."/>
            <person name="Fowler G."/>
            <person name="Nazareth L."/>
            <person name="Reid J."/>
            <person name="Worley K."/>
            <person name="Petrosino J."/>
            <person name="Highlander S."/>
            <person name="Gibbs R."/>
        </authorList>
    </citation>
    <scope>NUCLEOTIDE SEQUENCE [LARGE SCALE GENOMIC DNA]</scope>
    <source>
        <strain evidence="6 7">ATCC 49124</strain>
    </source>
</reference>
<keyword evidence="5 6" id="KW-0378">Hydrolase</keyword>
<organism evidence="6 7">
    <name type="scientific">Streptococcus vestibularis ATCC 49124</name>
    <dbReference type="NCBI Taxonomy" id="889206"/>
    <lineage>
        <taxon>Bacteria</taxon>
        <taxon>Bacillati</taxon>
        <taxon>Bacillota</taxon>
        <taxon>Bacilli</taxon>
        <taxon>Lactobacillales</taxon>
        <taxon>Streptococcaceae</taxon>
        <taxon>Streptococcus</taxon>
    </lineage>
</organism>
<comment type="similarity">
    <text evidence="1 4">Belongs to the glycosyl hydrolase 1 family.</text>
</comment>
<sequence>MLLYTIIKSKYIGGRIMTKKLTFPNVFLWGGATAANQCEGAYDADGRGLANVDVVPIGEDRLSIITGRRKMFNFEDGYFYPAKESIDMYHRYKEDIALFGEMGFKTYRLSIAWSRIFPKGDEAEPNEAGLAFYEDLFKECHKHGIEPLVTITHFDCPMHLITEYGGWRNRKMLGFYENLCRTLFTRYKGLVKYWLTFNEINMILHAPFMGAGLCFEEGENEEQVKYQAAHHELVASAMATKLAHEIDPENKVGCMLAAGQYYPNTAHPRDYWAAMQEDRSSYFFTDVQARGEYPNYAKKQWERDGIELEMTEEDLALLKEHTVDFISFSYYASRVASGDPEVNEKTAGNIFASIKNPYLEASEWGWQIDPLGLRITLNAIWDRYQKPMFIVENGLGAVDTPDENGYVEDDYRIDYLAAHIKAMRDAINEDGVELWGYTTWGCIDLVSAGTGEMKKRYGFIYVDRDNDGNGSLKRSKKKSFNWYKEVIASNGASVE</sequence>
<dbReference type="InterPro" id="IPR001360">
    <property type="entry name" value="Glyco_hydro_1"/>
</dbReference>
<comment type="caution">
    <text evidence="6">The sequence shown here is derived from an EMBL/GenBank/DDBJ whole genome shotgun (WGS) entry which is preliminary data.</text>
</comment>
<accession>A0ABP2KKJ0</accession>
<dbReference type="NCBIfam" id="NF007356">
    <property type="entry name" value="PRK09852.1"/>
    <property type="match status" value="1"/>
</dbReference>
<dbReference type="EC" id="3.2.1.86" evidence="6"/>
<keyword evidence="7" id="KW-1185">Reference proteome</keyword>
<evidence type="ECO:0000256" key="5">
    <source>
        <dbReference type="RuleBase" id="RU004468"/>
    </source>
</evidence>
<dbReference type="PANTHER" id="PTHR10353:SF296">
    <property type="entry name" value="6-PHOSPHO-BETA-GLUCOSIDASE"/>
    <property type="match status" value="1"/>
</dbReference>
<gene>
    <name evidence="6" type="primary">ascB</name>
    <name evidence="6" type="ORF">HMPREF9425_0388</name>
</gene>
<protein>
    <submittedName>
        <fullName evidence="6">Glycosyl hydrolase, family 1</fullName>
        <ecNumber evidence="6">3.2.1.86</ecNumber>
    </submittedName>
</protein>